<organism evidence="2">
    <name type="scientific">Arundo donax</name>
    <name type="common">Giant reed</name>
    <name type="synonym">Donax arundinaceus</name>
    <dbReference type="NCBI Taxonomy" id="35708"/>
    <lineage>
        <taxon>Eukaryota</taxon>
        <taxon>Viridiplantae</taxon>
        <taxon>Streptophyta</taxon>
        <taxon>Embryophyta</taxon>
        <taxon>Tracheophyta</taxon>
        <taxon>Spermatophyta</taxon>
        <taxon>Magnoliopsida</taxon>
        <taxon>Liliopsida</taxon>
        <taxon>Poales</taxon>
        <taxon>Poaceae</taxon>
        <taxon>PACMAD clade</taxon>
        <taxon>Arundinoideae</taxon>
        <taxon>Arundineae</taxon>
        <taxon>Arundo</taxon>
    </lineage>
</organism>
<evidence type="ECO:0000313" key="2">
    <source>
        <dbReference type="EMBL" id="JAD19824.1"/>
    </source>
</evidence>
<reference evidence="2" key="1">
    <citation type="submission" date="2014-09" db="EMBL/GenBank/DDBJ databases">
        <authorList>
            <person name="Magalhaes I.L.F."/>
            <person name="Oliveira U."/>
            <person name="Santos F.R."/>
            <person name="Vidigal T.H.D.A."/>
            <person name="Brescovit A.D."/>
            <person name="Santos A.J."/>
        </authorList>
    </citation>
    <scope>NUCLEOTIDE SEQUENCE</scope>
    <source>
        <tissue evidence="2">Shoot tissue taken approximately 20 cm above the soil surface</tissue>
    </source>
</reference>
<evidence type="ECO:0000259" key="1">
    <source>
        <dbReference type="Pfam" id="PF10551"/>
    </source>
</evidence>
<dbReference type="PANTHER" id="PTHR47718:SF13">
    <property type="entry name" value="OS09G0290500 PROTEIN"/>
    <property type="match status" value="1"/>
</dbReference>
<accession>A0A0A8Y0R4</accession>
<dbReference type="PANTHER" id="PTHR47718">
    <property type="entry name" value="OS01G0519700 PROTEIN"/>
    <property type="match status" value="1"/>
</dbReference>
<reference evidence="2" key="2">
    <citation type="journal article" date="2015" name="Data Brief">
        <title>Shoot transcriptome of the giant reed, Arundo donax.</title>
        <authorList>
            <person name="Barrero R.A."/>
            <person name="Guerrero F.D."/>
            <person name="Moolhuijzen P."/>
            <person name="Goolsby J.A."/>
            <person name="Tidwell J."/>
            <person name="Bellgard S.E."/>
            <person name="Bellgard M.I."/>
        </authorList>
    </citation>
    <scope>NUCLEOTIDE SEQUENCE</scope>
    <source>
        <tissue evidence="2">Shoot tissue taken approximately 20 cm above the soil surface</tissue>
    </source>
</reference>
<dbReference type="EMBL" id="GBRH01278071">
    <property type="protein sequence ID" value="JAD19824.1"/>
    <property type="molecule type" value="Transcribed_RNA"/>
</dbReference>
<feature type="domain" description="MULE transposase" evidence="1">
    <location>
        <begin position="9"/>
        <end position="64"/>
    </location>
</feature>
<protein>
    <recommendedName>
        <fullName evidence="1">MULE transposase domain-containing protein</fullName>
    </recommendedName>
</protein>
<sequence length="65" mass="7471">MDFDDFGDVIIFDSTYHVNWYNLLFVPFVGVDQHRSTVLFGCGIVSDETVGSYVWLLEAFLEAME</sequence>
<proteinExistence type="predicted"/>
<dbReference type="AlphaFoldDB" id="A0A0A8Y0R4"/>
<dbReference type="InterPro" id="IPR018289">
    <property type="entry name" value="MULE_transposase_dom"/>
</dbReference>
<name>A0A0A8Y0R4_ARUDO</name>
<dbReference type="Pfam" id="PF10551">
    <property type="entry name" value="MULE"/>
    <property type="match status" value="1"/>
</dbReference>